<dbReference type="STRING" id="669874.A0A1E4TXC9"/>
<evidence type="ECO:0000256" key="1">
    <source>
        <dbReference type="SAM" id="MobiDB-lite"/>
    </source>
</evidence>
<dbReference type="InterPro" id="IPR000904">
    <property type="entry name" value="Sec7_dom"/>
</dbReference>
<organism evidence="3 4">
    <name type="scientific">Pachysolen tannophilus NRRL Y-2460</name>
    <dbReference type="NCBI Taxonomy" id="669874"/>
    <lineage>
        <taxon>Eukaryota</taxon>
        <taxon>Fungi</taxon>
        <taxon>Dikarya</taxon>
        <taxon>Ascomycota</taxon>
        <taxon>Saccharomycotina</taxon>
        <taxon>Pichiomycetes</taxon>
        <taxon>Pachysolenaceae</taxon>
        <taxon>Pachysolen</taxon>
    </lineage>
</organism>
<feature type="compositionally biased region" description="Basic and acidic residues" evidence="1">
    <location>
        <begin position="517"/>
        <end position="526"/>
    </location>
</feature>
<proteinExistence type="predicted"/>
<evidence type="ECO:0000313" key="4">
    <source>
        <dbReference type="Proteomes" id="UP000094236"/>
    </source>
</evidence>
<dbReference type="Proteomes" id="UP000094236">
    <property type="component" value="Unassembled WGS sequence"/>
</dbReference>
<feature type="compositionally biased region" description="Acidic residues" evidence="1">
    <location>
        <begin position="506"/>
        <end position="516"/>
    </location>
</feature>
<keyword evidence="4" id="KW-1185">Reference proteome</keyword>
<name>A0A1E4TXC9_PACTA</name>
<feature type="domain" description="SEC7" evidence="2">
    <location>
        <begin position="63"/>
        <end position="280"/>
    </location>
</feature>
<dbReference type="SUPFAM" id="SSF48425">
    <property type="entry name" value="Sec7 domain"/>
    <property type="match status" value="1"/>
</dbReference>
<feature type="compositionally biased region" description="Basic residues" evidence="1">
    <location>
        <begin position="395"/>
        <end position="407"/>
    </location>
</feature>
<protein>
    <recommendedName>
        <fullName evidence="2">SEC7 domain-containing protein</fullName>
    </recommendedName>
</protein>
<dbReference type="PANTHER" id="PTHR10663:SF375">
    <property type="entry name" value="LD29171P"/>
    <property type="match status" value="1"/>
</dbReference>
<reference evidence="4" key="1">
    <citation type="submission" date="2016-05" db="EMBL/GenBank/DDBJ databases">
        <title>Comparative genomics of biotechnologically important yeasts.</title>
        <authorList>
            <consortium name="DOE Joint Genome Institute"/>
            <person name="Riley R."/>
            <person name="Haridas S."/>
            <person name="Wolfe K.H."/>
            <person name="Lopes M.R."/>
            <person name="Hittinger C.T."/>
            <person name="Goker M."/>
            <person name="Salamov A."/>
            <person name="Wisecaver J."/>
            <person name="Long T.M."/>
            <person name="Aerts A.L."/>
            <person name="Barry K."/>
            <person name="Choi C."/>
            <person name="Clum A."/>
            <person name="Coughlan A.Y."/>
            <person name="Deshpande S."/>
            <person name="Douglass A.P."/>
            <person name="Hanson S.J."/>
            <person name="Klenk H.-P."/>
            <person name="Labutti K."/>
            <person name="Lapidus A."/>
            <person name="Lindquist E."/>
            <person name="Lipzen A."/>
            <person name="Meier-Kolthoff J.P."/>
            <person name="Ohm R.A."/>
            <person name="Otillar R.P."/>
            <person name="Pangilinan J."/>
            <person name="Peng Y."/>
            <person name="Rokas A."/>
            <person name="Rosa C.A."/>
            <person name="Scheuner C."/>
            <person name="Sibirny A.A."/>
            <person name="Slot J.C."/>
            <person name="Stielow J.B."/>
            <person name="Sun H."/>
            <person name="Kurtzman C.P."/>
            <person name="Blackwell M."/>
            <person name="Grigoriev I.V."/>
            <person name="Jeffries T.W."/>
        </authorList>
    </citation>
    <scope>NUCLEOTIDE SEQUENCE [LARGE SCALE GENOMIC DNA]</scope>
    <source>
        <strain evidence="4">NRRL Y-2460</strain>
    </source>
</reference>
<feature type="region of interest" description="Disordered" evidence="1">
    <location>
        <begin position="1"/>
        <end position="23"/>
    </location>
</feature>
<gene>
    <name evidence="3" type="ORF">PACTADRAFT_49743</name>
</gene>
<feature type="region of interest" description="Disordered" evidence="1">
    <location>
        <begin position="313"/>
        <end position="351"/>
    </location>
</feature>
<evidence type="ECO:0000313" key="3">
    <source>
        <dbReference type="EMBL" id="ODV96381.1"/>
    </source>
</evidence>
<sequence>MSDENVLDSYEFEDGFKQHQQQKQKAQGVGVGVGFGSGHGYVQGSNLQEGEGVIEGEDQGEDQRWDMDKTMTEMDDDLKLDYSILPFPLVEFLQDERSRVKFPAIALLTNTRLSQLRLRAFKMYQIKYYEINYKGYLHYLCSINDLDTTIIRHFYMSFFKWSPSLVTSLRSLCKHLFFKGESQDINVILESFSDYWYDYFKNDETILFGNNNVGAYLISYSLIILNTDLHSFGGDPKIKKITKNEFVKNNLQALSSNGIKVNSLRLEHELKNYYDDILYNELKLYNLNLKRNYNIKQPTRSSLLLKRSSAILQKNPSKKPSSPKTPTPPASSASSTRIGSNSSNFSTNTSRSVGFTNALQNDRNYNQQLLYNSYNHAHNHSHNHSHSHSNSNSHSRTHSHSQSHSHSHNASVSASVTASISASQTASQTASQNHGIGHSRKISSKDSVSSIHTQNNIPTTRGSSSIGTSPSENDNSANTADTSIATTVPLNENHHSNHHYGKEHDEMEEEEEEEELHENAQEREQEIEVDDNDTDDMDVDDEDDDDVEQQHQQEVERFYCPGEEEGDLELELEGPPWVKEGLLNVILVDLEPEPQNSYQATTNGNNNNSSSSISSNSNGLFGMFKSNKAKPVDNFIFKNKWKNAFVVVSKGELSIFSFDKKKNSKNKVSSSYNLKNDDNRVVGAGNWYDTAEFLGSFNLSSCLAEEFTDPQLRSFLIKYHDPKRNLNKESGLSHGSYWCLRLPTSEEQADEEEEEEQSLQNVYYNKKLIFQAGTVEITREFIDSCNFWSSRTTFFKHIDEYEPLSSMEYGWSKNFISYLSSSTVKQDGELIKQLSNAKIFKWTSFATTLVYQKNDLKMNDQFNRLFTIVESLQYKLSEHKNLKPILVVLGNTIRFIQESFNNQHNASGNSFLKRFRGGSSSSWSSSSSSSSSGTNQENVAKMVSNYKLIILNWNNRLIFLQKELRRHKMYLAILKKAIELRIEKFKNKRIDNQIPVKKTEKELNEDMTNLNVNELQEERDEEVLENTKRTKNGLKLNPKIILVGDPTYVAAN</sequence>
<dbReference type="EMBL" id="KV454013">
    <property type="protein sequence ID" value="ODV96381.1"/>
    <property type="molecule type" value="Genomic_DNA"/>
</dbReference>
<feature type="compositionally biased region" description="Acidic residues" evidence="1">
    <location>
        <begin position="1"/>
        <end position="13"/>
    </location>
</feature>
<dbReference type="InterPro" id="IPR023394">
    <property type="entry name" value="Sec7_C_sf"/>
</dbReference>
<dbReference type="OrthoDB" id="2157641at2759"/>
<dbReference type="InterPro" id="IPR035999">
    <property type="entry name" value="Sec7_dom_sf"/>
</dbReference>
<dbReference type="GO" id="GO:0032012">
    <property type="term" value="P:regulation of ARF protein signal transduction"/>
    <property type="evidence" value="ECO:0007669"/>
    <property type="project" value="InterPro"/>
</dbReference>
<dbReference type="AlphaFoldDB" id="A0A1E4TXC9"/>
<feature type="compositionally biased region" description="Basic residues" evidence="1">
    <location>
        <begin position="377"/>
        <end position="387"/>
    </location>
</feature>
<evidence type="ECO:0000259" key="2">
    <source>
        <dbReference type="PROSITE" id="PS50190"/>
    </source>
</evidence>
<dbReference type="Pfam" id="PF01369">
    <property type="entry name" value="Sec7"/>
    <property type="match status" value="1"/>
</dbReference>
<feature type="compositionally biased region" description="Acidic residues" evidence="1">
    <location>
        <begin position="527"/>
        <end position="547"/>
    </location>
</feature>
<dbReference type="Gene3D" id="1.10.1000.11">
    <property type="entry name" value="Arf Nucleotide-binding Site Opener,domain 2"/>
    <property type="match status" value="1"/>
</dbReference>
<accession>A0A1E4TXC9</accession>
<dbReference type="PANTHER" id="PTHR10663">
    <property type="entry name" value="GUANYL-NUCLEOTIDE EXCHANGE FACTOR"/>
    <property type="match status" value="1"/>
</dbReference>
<feature type="compositionally biased region" description="Basic and acidic residues" evidence="1">
    <location>
        <begin position="492"/>
        <end position="505"/>
    </location>
</feature>
<feature type="region of interest" description="Disordered" evidence="1">
    <location>
        <begin position="377"/>
        <end position="547"/>
    </location>
</feature>
<dbReference type="GO" id="GO:0005085">
    <property type="term" value="F:guanyl-nucleotide exchange factor activity"/>
    <property type="evidence" value="ECO:0007669"/>
    <property type="project" value="InterPro"/>
</dbReference>
<feature type="compositionally biased region" description="Polar residues" evidence="1">
    <location>
        <begin position="452"/>
        <end position="490"/>
    </location>
</feature>
<dbReference type="PROSITE" id="PS50190">
    <property type="entry name" value="SEC7"/>
    <property type="match status" value="1"/>
</dbReference>
<dbReference type="SMART" id="SM00222">
    <property type="entry name" value="Sec7"/>
    <property type="match status" value="1"/>
</dbReference>
<feature type="compositionally biased region" description="Low complexity" evidence="1">
    <location>
        <begin position="330"/>
        <end position="351"/>
    </location>
</feature>
<feature type="compositionally biased region" description="Low complexity" evidence="1">
    <location>
        <begin position="408"/>
        <end position="434"/>
    </location>
</feature>